<feature type="domain" description="Lon N-terminal" evidence="15">
    <location>
        <begin position="24"/>
        <end position="219"/>
    </location>
</feature>
<keyword evidence="7 9" id="KW-0067">ATP-binding</keyword>
<evidence type="ECO:0000256" key="10">
    <source>
        <dbReference type="PIRNR" id="PIRNR001174"/>
    </source>
</evidence>
<comment type="function">
    <text evidence="9">ATP-dependent serine protease that mediates the selective degradation of mutant and abnormal proteins as well as certain short-lived regulatory proteins. Required for cellular homeostasis and for survival from DNA damage and developmental changes induced by stress. Degrades polypeptides processively to yield small peptide fragments that are 5 to 10 amino acids long. Binds to DNA in a double-stranded, site-specific manner.</text>
</comment>
<dbReference type="Gene3D" id="3.30.230.10">
    <property type="match status" value="1"/>
</dbReference>
<evidence type="ECO:0000256" key="9">
    <source>
        <dbReference type="HAMAP-Rule" id="MF_01973"/>
    </source>
</evidence>
<evidence type="ECO:0000313" key="16">
    <source>
        <dbReference type="EMBL" id="WGS64204.1"/>
    </source>
</evidence>
<dbReference type="InterPro" id="IPR046336">
    <property type="entry name" value="Lon_prtase_N_sf"/>
</dbReference>
<comment type="subcellular location">
    <subcellularLocation>
        <location evidence="1 9 10">Cytoplasm</location>
    </subcellularLocation>
</comment>
<comment type="similarity">
    <text evidence="9 10 11 12">Belongs to the peptidase S16 family.</text>
</comment>
<keyword evidence="4 9" id="KW-0547">Nucleotide-binding</keyword>
<dbReference type="SUPFAM" id="SSF54211">
    <property type="entry name" value="Ribosomal protein S5 domain 2-like"/>
    <property type="match status" value="1"/>
</dbReference>
<dbReference type="Gene3D" id="1.10.8.60">
    <property type="match status" value="1"/>
</dbReference>
<dbReference type="PANTHER" id="PTHR10046">
    <property type="entry name" value="ATP DEPENDENT LON PROTEASE FAMILY MEMBER"/>
    <property type="match status" value="1"/>
</dbReference>
<dbReference type="RefSeq" id="WP_280997661.1">
    <property type="nucleotide sequence ID" value="NZ_CP069362.1"/>
</dbReference>
<dbReference type="NCBIfam" id="TIGR00763">
    <property type="entry name" value="lon"/>
    <property type="match status" value="1"/>
</dbReference>
<reference evidence="16 17" key="1">
    <citation type="submission" date="2021-02" db="EMBL/GenBank/DDBJ databases">
        <title>Characterization of Marinitoga sp. nov. str. BP5-C20A.</title>
        <authorList>
            <person name="Erauso G."/>
            <person name="Postec A."/>
        </authorList>
    </citation>
    <scope>NUCLEOTIDE SEQUENCE [LARGE SCALE GENOMIC DNA]</scope>
    <source>
        <strain evidence="16 17">BP5-C20A</strain>
    </source>
</reference>
<dbReference type="InterPro" id="IPR027065">
    <property type="entry name" value="Lon_Prtase"/>
</dbReference>
<dbReference type="EMBL" id="CP069362">
    <property type="protein sequence ID" value="WGS64204.1"/>
    <property type="molecule type" value="Genomic_DNA"/>
</dbReference>
<comment type="catalytic activity">
    <reaction evidence="9 10 11">
        <text>Hydrolysis of proteins in presence of ATP.</text>
        <dbReference type="EC" id="3.4.21.53"/>
    </reaction>
</comment>
<evidence type="ECO:0000256" key="1">
    <source>
        <dbReference type="ARBA" id="ARBA00004496"/>
    </source>
</evidence>
<dbReference type="InterPro" id="IPR054594">
    <property type="entry name" value="Lon_lid"/>
</dbReference>
<dbReference type="InterPro" id="IPR003959">
    <property type="entry name" value="ATPase_AAA_core"/>
</dbReference>
<evidence type="ECO:0000313" key="17">
    <source>
        <dbReference type="Proteomes" id="UP001232493"/>
    </source>
</evidence>
<dbReference type="Gene3D" id="1.20.5.5270">
    <property type="match status" value="1"/>
</dbReference>
<dbReference type="InterPro" id="IPR015947">
    <property type="entry name" value="PUA-like_sf"/>
</dbReference>
<dbReference type="InterPro" id="IPR003593">
    <property type="entry name" value="AAA+_ATPase"/>
</dbReference>
<accession>A0ABY8PNI2</accession>
<gene>
    <name evidence="9 16" type="primary">lon</name>
    <name evidence="16" type="ORF">JRV97_07420</name>
</gene>
<evidence type="ECO:0000259" key="15">
    <source>
        <dbReference type="PROSITE" id="PS51787"/>
    </source>
</evidence>
<evidence type="ECO:0000256" key="7">
    <source>
        <dbReference type="ARBA" id="ARBA00022840"/>
    </source>
</evidence>
<dbReference type="SMART" id="SM00464">
    <property type="entry name" value="LON"/>
    <property type="match status" value="1"/>
</dbReference>
<evidence type="ECO:0000256" key="3">
    <source>
        <dbReference type="ARBA" id="ARBA00022670"/>
    </source>
</evidence>
<evidence type="ECO:0000256" key="5">
    <source>
        <dbReference type="ARBA" id="ARBA00022801"/>
    </source>
</evidence>
<keyword evidence="13" id="KW-0175">Coiled coil</keyword>
<feature type="active site" evidence="9 11">
    <location>
        <position position="735"/>
    </location>
</feature>
<feature type="active site" evidence="9 11">
    <location>
        <position position="692"/>
    </location>
</feature>
<feature type="domain" description="Lon proteolytic" evidence="14">
    <location>
        <begin position="604"/>
        <end position="786"/>
    </location>
</feature>
<dbReference type="InterPro" id="IPR008269">
    <property type="entry name" value="Lon_proteolytic"/>
</dbReference>
<feature type="coiled-coil region" evidence="13">
    <location>
        <begin position="205"/>
        <end position="273"/>
    </location>
</feature>
<organism evidence="16 17">
    <name type="scientific">Marinitoga aeolica</name>
    <dbReference type="NCBI Taxonomy" id="2809031"/>
    <lineage>
        <taxon>Bacteria</taxon>
        <taxon>Thermotogati</taxon>
        <taxon>Thermotogota</taxon>
        <taxon>Thermotogae</taxon>
        <taxon>Petrotogales</taxon>
        <taxon>Petrotogaceae</taxon>
        <taxon>Marinitoga</taxon>
    </lineage>
</organism>
<evidence type="ECO:0000256" key="2">
    <source>
        <dbReference type="ARBA" id="ARBA00022490"/>
    </source>
</evidence>
<dbReference type="PROSITE" id="PS51787">
    <property type="entry name" value="LON_N"/>
    <property type="match status" value="1"/>
</dbReference>
<dbReference type="PROSITE" id="PS51786">
    <property type="entry name" value="LON_PROTEOLYTIC"/>
    <property type="match status" value="1"/>
</dbReference>
<keyword evidence="6 9" id="KW-0720">Serine protease</keyword>
<dbReference type="PRINTS" id="PR00830">
    <property type="entry name" value="ENDOLAPTASE"/>
</dbReference>
<evidence type="ECO:0000259" key="14">
    <source>
        <dbReference type="PROSITE" id="PS51786"/>
    </source>
</evidence>
<dbReference type="Proteomes" id="UP001232493">
    <property type="component" value="Chromosome"/>
</dbReference>
<dbReference type="GO" id="GO:0004252">
    <property type="term" value="F:serine-type endopeptidase activity"/>
    <property type="evidence" value="ECO:0007669"/>
    <property type="project" value="UniProtKB-EC"/>
</dbReference>
<dbReference type="InterPro" id="IPR003111">
    <property type="entry name" value="Lon_prtase_N"/>
</dbReference>
<evidence type="ECO:0000256" key="11">
    <source>
        <dbReference type="PROSITE-ProRule" id="PRU01122"/>
    </source>
</evidence>
<dbReference type="Gene3D" id="1.20.58.1480">
    <property type="match status" value="1"/>
</dbReference>
<evidence type="ECO:0000256" key="8">
    <source>
        <dbReference type="ARBA" id="ARBA00023016"/>
    </source>
</evidence>
<feature type="binding site" evidence="9">
    <location>
        <begin position="369"/>
        <end position="376"/>
    </location>
    <ligand>
        <name>ATP</name>
        <dbReference type="ChEBI" id="CHEBI:30616"/>
    </ligand>
</feature>
<dbReference type="SMART" id="SM00382">
    <property type="entry name" value="AAA"/>
    <property type="match status" value="1"/>
</dbReference>
<dbReference type="Pfam" id="PF00004">
    <property type="entry name" value="AAA"/>
    <property type="match status" value="1"/>
</dbReference>
<evidence type="ECO:0000256" key="6">
    <source>
        <dbReference type="ARBA" id="ARBA00022825"/>
    </source>
</evidence>
<name>A0ABY8PNI2_9BACT</name>
<evidence type="ECO:0000256" key="13">
    <source>
        <dbReference type="SAM" id="Coils"/>
    </source>
</evidence>
<dbReference type="CDD" id="cd19500">
    <property type="entry name" value="RecA-like_Lon"/>
    <property type="match status" value="1"/>
</dbReference>
<evidence type="ECO:0000256" key="4">
    <source>
        <dbReference type="ARBA" id="ARBA00022741"/>
    </source>
</evidence>
<dbReference type="Pfam" id="PF05362">
    <property type="entry name" value="Lon_C"/>
    <property type="match status" value="1"/>
</dbReference>
<keyword evidence="3 9" id="KW-0645">Protease</keyword>
<protein>
    <recommendedName>
        <fullName evidence="9 10">Lon protease</fullName>
        <ecNumber evidence="9 10">3.4.21.53</ecNumber>
    </recommendedName>
    <alternativeName>
        <fullName evidence="9">ATP-dependent protease La</fullName>
    </alternativeName>
</protein>
<dbReference type="SUPFAM" id="SSF52540">
    <property type="entry name" value="P-loop containing nucleoside triphosphate hydrolases"/>
    <property type="match status" value="1"/>
</dbReference>
<dbReference type="PROSITE" id="PS01046">
    <property type="entry name" value="LON_SER"/>
    <property type="match status" value="1"/>
</dbReference>
<keyword evidence="5 9" id="KW-0378">Hydrolase</keyword>
<dbReference type="EC" id="3.4.21.53" evidence="9 10"/>
<proteinExistence type="evidence at transcript level"/>
<dbReference type="HAMAP" id="MF_01973">
    <property type="entry name" value="lon_bact"/>
    <property type="match status" value="1"/>
</dbReference>
<comment type="subunit">
    <text evidence="9 10">Homohexamer. Organized in a ring with a central cavity.</text>
</comment>
<keyword evidence="8 9" id="KW-0346">Stress response</keyword>
<dbReference type="Pfam" id="PF02190">
    <property type="entry name" value="LON_substr_bdg"/>
    <property type="match status" value="1"/>
</dbReference>
<dbReference type="InterPro" id="IPR027417">
    <property type="entry name" value="P-loop_NTPase"/>
</dbReference>
<dbReference type="InterPro" id="IPR008268">
    <property type="entry name" value="Peptidase_S16_AS"/>
</dbReference>
<dbReference type="Gene3D" id="2.30.130.40">
    <property type="entry name" value="LON domain-like"/>
    <property type="match status" value="1"/>
</dbReference>
<evidence type="ECO:0000256" key="12">
    <source>
        <dbReference type="RuleBase" id="RU000591"/>
    </source>
</evidence>
<dbReference type="PIRSF" id="PIRSF001174">
    <property type="entry name" value="Lon_proteas"/>
    <property type="match status" value="1"/>
</dbReference>
<dbReference type="InterPro" id="IPR027543">
    <property type="entry name" value="Lon_bac"/>
</dbReference>
<dbReference type="SUPFAM" id="SSF88697">
    <property type="entry name" value="PUA domain-like"/>
    <property type="match status" value="1"/>
</dbReference>
<dbReference type="Gene3D" id="3.40.50.300">
    <property type="entry name" value="P-loop containing nucleotide triphosphate hydrolases"/>
    <property type="match status" value="1"/>
</dbReference>
<keyword evidence="17" id="KW-1185">Reference proteome</keyword>
<comment type="induction">
    <text evidence="9">By heat shock.</text>
</comment>
<keyword evidence="2 9" id="KW-0963">Cytoplasm</keyword>
<dbReference type="InterPro" id="IPR004815">
    <property type="entry name" value="Lon_bac/euk-typ"/>
</dbReference>
<dbReference type="InterPro" id="IPR020568">
    <property type="entry name" value="Ribosomal_Su5_D2-typ_SF"/>
</dbReference>
<dbReference type="Pfam" id="PF22667">
    <property type="entry name" value="Lon_lid"/>
    <property type="match status" value="1"/>
</dbReference>
<sequence length="787" mass="89324">MDNKKSAIDRFIDQSFKESIPEELPVIATRAKLVIFPNSILPMLIGRKKSIKALEESLEKYNNLLFFVSQKDIELENPTIEDLYKVGTVGRVVQIAKLPDGEYKILVEGLKRAEVKKVIEEKDMFKFKIFPLERKYKITKVLEALVRKVKGLFEKYIGLTKKFPQEAIMVLEDTNDPEVISDLIASVLPLELEEKQELLEELHPKKRLELELEILTREIELLEIEEVLESKVREKIEKGQKEFYLREKLKAIQEELSGEVDEEMKEIKEKIENSDLPDYVKEKAKHELSRLEKMSPYSPEANVVRTYIDWIINLPWNRKTTDRLNIKDAEKLLNKNHYGLKEPKERILEFLAVRRLSDKPKSPILCFVGAPGVGKTSLGKSVAEALGRKFGRISLGGMRDEAEIRGHRRTYVGAMPGRIIQLIKRLNVKNPVIVLDEIDKMGISYQGDPAAALLEVLDPEQNNSFIDHYLEIPFDLSEVIFITTANVLHTIPTALRDRMEIIQIPGYTDAEKYYIAKDYIIPKLLEEHGLNKTQVKINKSALQKIISEYTREAGVRSLERILAKLMRKIALKIAEGEEKINVKVSNVRDFLGTPPYFRSDKLEKPEIGVATGMAWTAYGGEILQVETLITSGKGKIIITGKLGDVMKESAQIALTLSKSLIEEMDESLIEKFSNCNFHIHVPEGAVPKDGPSAGVTLTTSIVSSLLKKPINNEIAMTGEITLMGKVLPVGGIKEKLLSAYRSGIKEVIIPKDNEKDLEKIPEEILKKIKVHKVSNIKEVLKIALLEE</sequence>
<dbReference type="InterPro" id="IPR014721">
    <property type="entry name" value="Ribsml_uS5_D2-typ_fold_subgr"/>
</dbReference>